<organism evidence="2 3">
    <name type="scientific">Brevundimonas terrae</name>
    <dbReference type="NCBI Taxonomy" id="363631"/>
    <lineage>
        <taxon>Bacteria</taxon>
        <taxon>Pseudomonadati</taxon>
        <taxon>Pseudomonadota</taxon>
        <taxon>Alphaproteobacteria</taxon>
        <taxon>Caulobacterales</taxon>
        <taxon>Caulobacteraceae</taxon>
        <taxon>Brevundimonas</taxon>
    </lineage>
</organism>
<evidence type="ECO:0000256" key="1">
    <source>
        <dbReference type="SAM" id="Phobius"/>
    </source>
</evidence>
<protein>
    <submittedName>
        <fullName evidence="2">Uncharacterized protein</fullName>
    </submittedName>
</protein>
<keyword evidence="3" id="KW-1185">Reference proteome</keyword>
<feature type="transmembrane region" description="Helical" evidence="1">
    <location>
        <begin position="21"/>
        <end position="45"/>
    </location>
</feature>
<keyword evidence="1" id="KW-0472">Membrane</keyword>
<dbReference type="EMBL" id="BAAAEJ010000007">
    <property type="protein sequence ID" value="GAA0390127.1"/>
    <property type="molecule type" value="Genomic_DNA"/>
</dbReference>
<evidence type="ECO:0000313" key="2">
    <source>
        <dbReference type="EMBL" id="GAA0390127.1"/>
    </source>
</evidence>
<keyword evidence="1" id="KW-1133">Transmembrane helix</keyword>
<feature type="transmembrane region" description="Helical" evidence="1">
    <location>
        <begin position="51"/>
        <end position="71"/>
    </location>
</feature>
<dbReference type="RefSeq" id="WP_167176576.1">
    <property type="nucleotide sequence ID" value="NZ_BAAAEJ010000007.1"/>
</dbReference>
<gene>
    <name evidence="2" type="ORF">GCM10009093_15930</name>
</gene>
<name>A0ABN0YBK4_9CAUL</name>
<evidence type="ECO:0000313" key="3">
    <source>
        <dbReference type="Proteomes" id="UP001500791"/>
    </source>
</evidence>
<accession>A0ABN0YBK4</accession>
<sequence length="110" mass="11636">MIKSDPMAQIGFAARRRPNGGLAAFVVWMFGLVATAVAVTVGAILAVLTAATVAVLAVVGGVVLFFAGFALRARRSRQMRQAQKAADEGVIDAQKVGDTWVAYGWERDGR</sequence>
<reference evidence="2 3" key="1">
    <citation type="journal article" date="2019" name="Int. J. Syst. Evol. Microbiol.">
        <title>The Global Catalogue of Microorganisms (GCM) 10K type strain sequencing project: providing services to taxonomists for standard genome sequencing and annotation.</title>
        <authorList>
            <consortium name="The Broad Institute Genomics Platform"/>
            <consortium name="The Broad Institute Genome Sequencing Center for Infectious Disease"/>
            <person name="Wu L."/>
            <person name="Ma J."/>
        </authorList>
    </citation>
    <scope>NUCLEOTIDE SEQUENCE [LARGE SCALE GENOMIC DNA]</scope>
    <source>
        <strain evidence="2 3">JCM 13476</strain>
    </source>
</reference>
<keyword evidence="1" id="KW-0812">Transmembrane</keyword>
<comment type="caution">
    <text evidence="2">The sequence shown here is derived from an EMBL/GenBank/DDBJ whole genome shotgun (WGS) entry which is preliminary data.</text>
</comment>
<dbReference type="Proteomes" id="UP001500791">
    <property type="component" value="Unassembled WGS sequence"/>
</dbReference>
<proteinExistence type="predicted"/>